<keyword evidence="3" id="KW-1185">Reference proteome</keyword>
<evidence type="ECO:0000313" key="3">
    <source>
        <dbReference type="Proteomes" id="UP001524499"/>
    </source>
</evidence>
<dbReference type="InterPro" id="IPR050228">
    <property type="entry name" value="Carboxylesterase_BioH"/>
</dbReference>
<dbReference type="PANTHER" id="PTHR43194:SF2">
    <property type="entry name" value="PEROXISOMAL MEMBRANE PROTEIN LPX1"/>
    <property type="match status" value="1"/>
</dbReference>
<dbReference type="PANTHER" id="PTHR43194">
    <property type="entry name" value="HYDROLASE ALPHA/BETA FOLD FAMILY"/>
    <property type="match status" value="1"/>
</dbReference>
<dbReference type="RefSeq" id="WP_256600425.1">
    <property type="nucleotide sequence ID" value="NZ_JANIBJ010000002.1"/>
</dbReference>
<sequence length="262" mass="29674">MLDSIGRNWLLLRGLTREAGHWGEFSAILQAGFPQARIHTLDLPGAGERHLETSPREINAIMRSVRLQALQRGLPSEPLTVVGLSLGGMVAWEWMLKHPQEICAAALINTSLASISPFFQRLRWQSYPDFFKLLLQADPYRKELAIIRCVANRRDADEKIALEWAKIQTERPVTLSNTFRQVIAAARYRPGDHRPAQPLLLLSGRGDRLVAPACSDAIQAKWQLHLRSHPWAGHDLTLDDADWTLKQLKDWVKQQSMRTGIS</sequence>
<evidence type="ECO:0000259" key="1">
    <source>
        <dbReference type="Pfam" id="PF12697"/>
    </source>
</evidence>
<accession>A0ABT1TBH4</accession>
<comment type="caution">
    <text evidence="2">The sequence shown here is derived from an EMBL/GenBank/DDBJ whole genome shotgun (WGS) entry which is preliminary data.</text>
</comment>
<organism evidence="2 3">
    <name type="scientific">Methylomonas subterranea</name>
    <dbReference type="NCBI Taxonomy" id="2952225"/>
    <lineage>
        <taxon>Bacteria</taxon>
        <taxon>Pseudomonadati</taxon>
        <taxon>Pseudomonadota</taxon>
        <taxon>Gammaproteobacteria</taxon>
        <taxon>Methylococcales</taxon>
        <taxon>Methylococcaceae</taxon>
        <taxon>Methylomonas</taxon>
    </lineage>
</organism>
<dbReference type="Pfam" id="PF12697">
    <property type="entry name" value="Abhydrolase_6"/>
    <property type="match status" value="1"/>
</dbReference>
<protein>
    <submittedName>
        <fullName evidence="2">Alpha/beta hydrolase</fullName>
    </submittedName>
</protein>
<proteinExistence type="predicted"/>
<name>A0ABT1TBH4_9GAMM</name>
<dbReference type="InterPro" id="IPR000073">
    <property type="entry name" value="AB_hydrolase_1"/>
</dbReference>
<dbReference type="SUPFAM" id="SSF53474">
    <property type="entry name" value="alpha/beta-Hydrolases"/>
    <property type="match status" value="1"/>
</dbReference>
<gene>
    <name evidence="2" type="ORF">NP590_01720</name>
</gene>
<dbReference type="PRINTS" id="PR00111">
    <property type="entry name" value="ABHYDROLASE"/>
</dbReference>
<reference evidence="2 3" key="1">
    <citation type="submission" date="2022-07" db="EMBL/GenBank/DDBJ databases">
        <title>Methylomonas rivi sp. nov., Methylomonas rosea sp. nov., Methylomonas aureus sp. nov. and Methylomonas subterranea sp. nov., four novel methanotrophs isolated from a freshwater creek and the deep terrestrial subsurface.</title>
        <authorList>
            <person name="Abin C."/>
            <person name="Sankaranarayanan K."/>
            <person name="Garner C."/>
            <person name="Sindelar R."/>
            <person name="Kotary K."/>
            <person name="Garner R."/>
            <person name="Barclay S."/>
            <person name="Lawson P."/>
            <person name="Krumholz L."/>
        </authorList>
    </citation>
    <scope>NUCLEOTIDE SEQUENCE [LARGE SCALE GENOMIC DNA]</scope>
    <source>
        <strain evidence="2 3">SURF-2</strain>
    </source>
</reference>
<keyword evidence="2" id="KW-0378">Hydrolase</keyword>
<dbReference type="EMBL" id="JANIBJ010000002">
    <property type="protein sequence ID" value="MCQ8102808.1"/>
    <property type="molecule type" value="Genomic_DNA"/>
</dbReference>
<dbReference type="GO" id="GO:0016787">
    <property type="term" value="F:hydrolase activity"/>
    <property type="evidence" value="ECO:0007669"/>
    <property type="project" value="UniProtKB-KW"/>
</dbReference>
<feature type="domain" description="AB hydrolase-1" evidence="1">
    <location>
        <begin position="10"/>
        <end position="244"/>
    </location>
</feature>
<evidence type="ECO:0000313" key="2">
    <source>
        <dbReference type="EMBL" id="MCQ8102808.1"/>
    </source>
</evidence>
<dbReference type="Gene3D" id="3.40.50.1820">
    <property type="entry name" value="alpha/beta hydrolase"/>
    <property type="match status" value="1"/>
</dbReference>
<dbReference type="Proteomes" id="UP001524499">
    <property type="component" value="Unassembled WGS sequence"/>
</dbReference>
<dbReference type="InterPro" id="IPR029058">
    <property type="entry name" value="AB_hydrolase_fold"/>
</dbReference>